<dbReference type="GO" id="GO:0010629">
    <property type="term" value="P:negative regulation of gene expression"/>
    <property type="evidence" value="ECO:0007669"/>
    <property type="project" value="UniProtKB-ARBA"/>
</dbReference>
<name>A0A1E4SFP5_9ASCO</name>
<feature type="repeat" description="Pumilio" evidence="2">
    <location>
        <begin position="189"/>
        <end position="224"/>
    </location>
</feature>
<feature type="repeat" description="Pumilio" evidence="2">
    <location>
        <begin position="334"/>
        <end position="371"/>
    </location>
</feature>
<gene>
    <name evidence="5" type="ORF">CANTADRAFT_31495</name>
</gene>
<dbReference type="EMBL" id="KV453913">
    <property type="protein sequence ID" value="ODV78285.1"/>
    <property type="molecule type" value="Genomic_DNA"/>
</dbReference>
<feature type="compositionally biased region" description="Low complexity" evidence="3">
    <location>
        <begin position="7"/>
        <end position="16"/>
    </location>
</feature>
<dbReference type="InterPro" id="IPR016024">
    <property type="entry name" value="ARM-type_fold"/>
</dbReference>
<dbReference type="SMART" id="SM00025">
    <property type="entry name" value="Pumilio"/>
    <property type="match status" value="8"/>
</dbReference>
<dbReference type="PANTHER" id="PTHR12537">
    <property type="entry name" value="RNA BINDING PROTEIN PUMILIO-RELATED"/>
    <property type="match status" value="1"/>
</dbReference>
<evidence type="ECO:0000313" key="6">
    <source>
        <dbReference type="Proteomes" id="UP000094285"/>
    </source>
</evidence>
<feature type="compositionally biased region" description="Low complexity" evidence="3">
    <location>
        <begin position="110"/>
        <end position="125"/>
    </location>
</feature>
<feature type="region of interest" description="Disordered" evidence="3">
    <location>
        <begin position="1"/>
        <end position="28"/>
    </location>
</feature>
<dbReference type="GO" id="GO:0005737">
    <property type="term" value="C:cytoplasm"/>
    <property type="evidence" value="ECO:0007669"/>
    <property type="project" value="TreeGrafter"/>
</dbReference>
<protein>
    <submittedName>
        <fullName evidence="5">ARM repeat-containing protein</fullName>
    </submittedName>
</protein>
<dbReference type="Pfam" id="PF00806">
    <property type="entry name" value="PUF"/>
    <property type="match status" value="8"/>
</dbReference>
<feature type="repeat" description="Pumilio" evidence="2">
    <location>
        <begin position="418"/>
        <end position="454"/>
    </location>
</feature>
<dbReference type="AlphaFoldDB" id="A0A1E4SFP5"/>
<dbReference type="PROSITE" id="PS50302">
    <property type="entry name" value="PUM"/>
    <property type="match status" value="7"/>
</dbReference>
<dbReference type="STRING" id="984487.A0A1E4SFP5"/>
<proteinExistence type="predicted"/>
<evidence type="ECO:0000256" key="2">
    <source>
        <dbReference type="PROSITE-ProRule" id="PRU00317"/>
    </source>
</evidence>
<organism evidence="5 6">
    <name type="scientific">Suhomyces tanzawaensis NRRL Y-17324</name>
    <dbReference type="NCBI Taxonomy" id="984487"/>
    <lineage>
        <taxon>Eukaryota</taxon>
        <taxon>Fungi</taxon>
        <taxon>Dikarya</taxon>
        <taxon>Ascomycota</taxon>
        <taxon>Saccharomycotina</taxon>
        <taxon>Pichiomycetes</taxon>
        <taxon>Debaryomycetaceae</taxon>
        <taxon>Suhomyces</taxon>
    </lineage>
</organism>
<dbReference type="GeneID" id="30982540"/>
<dbReference type="PROSITE" id="PS50303">
    <property type="entry name" value="PUM_HD"/>
    <property type="match status" value="1"/>
</dbReference>
<feature type="domain" description="PUM-HD" evidence="4">
    <location>
        <begin position="118"/>
        <end position="514"/>
    </location>
</feature>
<reference evidence="6" key="1">
    <citation type="submission" date="2016-05" db="EMBL/GenBank/DDBJ databases">
        <title>Comparative genomics of biotechnologically important yeasts.</title>
        <authorList>
            <consortium name="DOE Joint Genome Institute"/>
            <person name="Riley R."/>
            <person name="Haridas S."/>
            <person name="Wolfe K.H."/>
            <person name="Lopes M.R."/>
            <person name="Hittinger C.T."/>
            <person name="Goker M."/>
            <person name="Salamov A."/>
            <person name="Wisecaver J."/>
            <person name="Long T.M."/>
            <person name="Aerts A.L."/>
            <person name="Barry K."/>
            <person name="Choi C."/>
            <person name="Clum A."/>
            <person name="Coughlan A.Y."/>
            <person name="Deshpande S."/>
            <person name="Douglass A.P."/>
            <person name="Hanson S.J."/>
            <person name="Klenk H.-P."/>
            <person name="Labutti K."/>
            <person name="Lapidus A."/>
            <person name="Lindquist E."/>
            <person name="Lipzen A."/>
            <person name="Meier-Kolthoff J.P."/>
            <person name="Ohm R.A."/>
            <person name="Otillar R.P."/>
            <person name="Pangilinan J."/>
            <person name="Peng Y."/>
            <person name="Rokas A."/>
            <person name="Rosa C.A."/>
            <person name="Scheuner C."/>
            <person name="Sibirny A.A."/>
            <person name="Slot J.C."/>
            <person name="Stielow J.B."/>
            <person name="Sun H."/>
            <person name="Kurtzman C.P."/>
            <person name="Blackwell M."/>
            <person name="Grigoriev I.V."/>
            <person name="Jeffries T.W."/>
        </authorList>
    </citation>
    <scope>NUCLEOTIDE SEQUENCE [LARGE SCALE GENOMIC DNA]</scope>
    <source>
        <strain evidence="6">NRRL Y-17324</strain>
    </source>
</reference>
<feature type="non-terminal residue" evidence="5">
    <location>
        <position position="515"/>
    </location>
</feature>
<dbReference type="GO" id="GO:0010608">
    <property type="term" value="P:post-transcriptional regulation of gene expression"/>
    <property type="evidence" value="ECO:0007669"/>
    <property type="project" value="TreeGrafter"/>
</dbReference>
<feature type="compositionally biased region" description="Low complexity" evidence="3">
    <location>
        <begin position="56"/>
        <end position="82"/>
    </location>
</feature>
<evidence type="ECO:0000256" key="1">
    <source>
        <dbReference type="ARBA" id="ARBA00022737"/>
    </source>
</evidence>
<feature type="repeat" description="Pumilio" evidence="2">
    <location>
        <begin position="262"/>
        <end position="297"/>
    </location>
</feature>
<dbReference type="RefSeq" id="XP_020063407.1">
    <property type="nucleotide sequence ID" value="XM_020208403.1"/>
</dbReference>
<dbReference type="InterPro" id="IPR033133">
    <property type="entry name" value="PUM-HD"/>
</dbReference>
<evidence type="ECO:0000256" key="3">
    <source>
        <dbReference type="SAM" id="MobiDB-lite"/>
    </source>
</evidence>
<dbReference type="Proteomes" id="UP000094285">
    <property type="component" value="Unassembled WGS sequence"/>
</dbReference>
<dbReference type="CDD" id="cd07920">
    <property type="entry name" value="Pumilio"/>
    <property type="match status" value="1"/>
</dbReference>
<feature type="repeat" description="Pumilio" evidence="2">
    <location>
        <begin position="298"/>
        <end position="333"/>
    </location>
</feature>
<feature type="region of interest" description="Disordered" evidence="3">
    <location>
        <begin position="44"/>
        <end position="125"/>
    </location>
</feature>
<keyword evidence="1" id="KW-0677">Repeat</keyword>
<evidence type="ECO:0000259" key="4">
    <source>
        <dbReference type="PROSITE" id="PS50303"/>
    </source>
</evidence>
<sequence length="515" mass="58393">MSHSHNHSVNSINSIIEPTTPPKSALWDSSNRLNHQLNLPNFNIEGPALAGPPPMAAGHGSKPEPATSAPVAAAAATATATRSRSRPRQTSRSSSQDPSDKENQFPKELASASGRSASASSLISGGSKTKIDKEYLASINKVPLAQLKGEILKLSKDQYGCRFLQKKIDENLVSNYLARLSNFEIIFKQIHPYLYELIIDPFGNYLIQKLINYCSEENLNLILEILQFNLFQISINQHGTRALQKIIDNLNNQYQLNLLIKGLKPYIIELIKDLNGNHVIQKILNKYQPKDCQFIYDSIIEDLYIVATHKHGCCVLQKCLNHVTLPQLEEFSKCILNFKNFQLLINDQFGNYVLQYLISINSLDINYKIFENFVKYGINNLCNLKFSSNVIEKFLKNCYNNEVCNIRFSDLKFELIYNILTSELNKLINDPYGNYVIQTLVDILVHPQVSYLEDNEPGMPSTLLAPKLSLLLPPNYPEVHSESLQIVIIKYWFQNCKIISSFGKRIQSKINIILN</sequence>
<feature type="repeat" description="Pumilio" evidence="2">
    <location>
        <begin position="146"/>
        <end position="182"/>
    </location>
</feature>
<accession>A0A1E4SFP5</accession>
<dbReference type="InterPro" id="IPR033712">
    <property type="entry name" value="Pumilio_RNA-bd"/>
</dbReference>
<dbReference type="InterPro" id="IPR001313">
    <property type="entry name" value="Pumilio_RNA-bd_rpt"/>
</dbReference>
<dbReference type="OrthoDB" id="668540at2759"/>
<dbReference type="PANTHER" id="PTHR12537:SF80">
    <property type="entry name" value="SUPPRESSOR PROTEIN MPT5"/>
    <property type="match status" value="1"/>
</dbReference>
<feature type="repeat" description="Pumilio" evidence="2">
    <location>
        <begin position="225"/>
        <end position="261"/>
    </location>
</feature>
<evidence type="ECO:0000313" key="5">
    <source>
        <dbReference type="EMBL" id="ODV78285.1"/>
    </source>
</evidence>
<dbReference type="Gene3D" id="1.25.10.10">
    <property type="entry name" value="Leucine-rich Repeat Variant"/>
    <property type="match status" value="1"/>
</dbReference>
<dbReference type="SUPFAM" id="SSF48371">
    <property type="entry name" value="ARM repeat"/>
    <property type="match status" value="1"/>
</dbReference>
<dbReference type="InterPro" id="IPR011989">
    <property type="entry name" value="ARM-like"/>
</dbReference>
<keyword evidence="6" id="KW-1185">Reference proteome</keyword>
<dbReference type="GO" id="GO:0003729">
    <property type="term" value="F:mRNA binding"/>
    <property type="evidence" value="ECO:0007669"/>
    <property type="project" value="TreeGrafter"/>
</dbReference>